<keyword evidence="3" id="KW-0804">Transcription</keyword>
<sequence length="203" mass="23315">MARYNVCSLSRRTIWVDAIHYGLEQLARTNPGWSYSIESLVRESETVPHLSLLDLTTQQSVCVESFPVSGPRMLILVHASQRRMIKQLFEQTRCSILCVDEHAFNFREIIESSMRNKRFLSPFIREVTAEDAPCEDKIILTEAENKVLSFIREGKSGVEISQALFRSQKTVSSHKRNIMRKFGVRDDLGLKKKLLAMSESEYG</sequence>
<evidence type="ECO:0000256" key="2">
    <source>
        <dbReference type="ARBA" id="ARBA00023125"/>
    </source>
</evidence>
<dbReference type="SMART" id="SM00421">
    <property type="entry name" value="HTH_LUXR"/>
    <property type="match status" value="1"/>
</dbReference>
<dbReference type="PANTHER" id="PTHR44688:SF16">
    <property type="entry name" value="DNA-BINDING TRANSCRIPTIONAL ACTIVATOR DEVR_DOSR"/>
    <property type="match status" value="1"/>
</dbReference>
<dbReference type="AlphaFoldDB" id="A0AAJ2VRG5"/>
<dbReference type="GO" id="GO:0006355">
    <property type="term" value="P:regulation of DNA-templated transcription"/>
    <property type="evidence" value="ECO:0007669"/>
    <property type="project" value="InterPro"/>
</dbReference>
<dbReference type="InterPro" id="IPR000792">
    <property type="entry name" value="Tscrpt_reg_LuxR_C"/>
</dbReference>
<protein>
    <submittedName>
        <fullName evidence="5">LuxR C-terminal-related transcriptional regulator</fullName>
    </submittedName>
</protein>
<evidence type="ECO:0000313" key="6">
    <source>
        <dbReference type="Proteomes" id="UP001282336"/>
    </source>
</evidence>
<evidence type="ECO:0000313" key="5">
    <source>
        <dbReference type="EMBL" id="MDX6030880.1"/>
    </source>
</evidence>
<dbReference type="InterPro" id="IPR036388">
    <property type="entry name" value="WH-like_DNA-bd_sf"/>
</dbReference>
<proteinExistence type="predicted"/>
<dbReference type="InterPro" id="IPR016032">
    <property type="entry name" value="Sig_transdc_resp-reg_C-effctor"/>
</dbReference>
<dbReference type="GO" id="GO:0003677">
    <property type="term" value="F:DNA binding"/>
    <property type="evidence" value="ECO:0007669"/>
    <property type="project" value="UniProtKB-KW"/>
</dbReference>
<dbReference type="CDD" id="cd06170">
    <property type="entry name" value="LuxR_C_like"/>
    <property type="match status" value="1"/>
</dbReference>
<dbReference type="Proteomes" id="UP001282336">
    <property type="component" value="Unassembled WGS sequence"/>
</dbReference>
<gene>
    <name evidence="5" type="ORF">SIL20_05065</name>
</gene>
<feature type="domain" description="HTH luxR-type" evidence="4">
    <location>
        <begin position="133"/>
        <end position="198"/>
    </location>
</feature>
<comment type="caution">
    <text evidence="5">The sequence shown here is derived from an EMBL/GenBank/DDBJ whole genome shotgun (WGS) entry which is preliminary data.</text>
</comment>
<evidence type="ECO:0000256" key="3">
    <source>
        <dbReference type="ARBA" id="ARBA00023163"/>
    </source>
</evidence>
<keyword evidence="1" id="KW-0805">Transcription regulation</keyword>
<dbReference type="EMBL" id="JAWXRC010000020">
    <property type="protein sequence ID" value="MDX6030880.1"/>
    <property type="molecule type" value="Genomic_DNA"/>
</dbReference>
<dbReference type="Pfam" id="PF00196">
    <property type="entry name" value="GerE"/>
    <property type="match status" value="1"/>
</dbReference>
<dbReference type="Gene3D" id="1.10.10.10">
    <property type="entry name" value="Winged helix-like DNA-binding domain superfamily/Winged helix DNA-binding domain"/>
    <property type="match status" value="1"/>
</dbReference>
<dbReference type="SUPFAM" id="SSF46894">
    <property type="entry name" value="C-terminal effector domain of the bipartite response regulators"/>
    <property type="match status" value="1"/>
</dbReference>
<dbReference type="PRINTS" id="PR00038">
    <property type="entry name" value="HTHLUXR"/>
</dbReference>
<evidence type="ECO:0000259" key="4">
    <source>
        <dbReference type="PROSITE" id="PS50043"/>
    </source>
</evidence>
<dbReference type="RefSeq" id="WP_319627473.1">
    <property type="nucleotide sequence ID" value="NZ_JAWXRB010000036.1"/>
</dbReference>
<dbReference type="PROSITE" id="PS50043">
    <property type="entry name" value="HTH_LUXR_2"/>
    <property type="match status" value="1"/>
</dbReference>
<organism evidence="5 6">
    <name type="scientific">Scandinavium lactucae</name>
    <dbReference type="NCBI Taxonomy" id="3095028"/>
    <lineage>
        <taxon>Bacteria</taxon>
        <taxon>Pseudomonadati</taxon>
        <taxon>Pseudomonadota</taxon>
        <taxon>Gammaproteobacteria</taxon>
        <taxon>Enterobacterales</taxon>
        <taxon>Enterobacteriaceae</taxon>
        <taxon>Scandinavium</taxon>
    </lineage>
</organism>
<reference evidence="5" key="1">
    <citation type="submission" date="2023-11" db="EMBL/GenBank/DDBJ databases">
        <title>Scandinavium wanjuensis sp. nov., isolated from lettuce South Korea.</title>
        <authorList>
            <person name="Park J."/>
            <person name="Park S."/>
            <person name="Oh K.K."/>
            <person name="Cho G.S."/>
            <person name="Franz C.M.A.P."/>
        </authorList>
    </citation>
    <scope>NUCLEOTIDE SEQUENCE</scope>
    <source>
        <strain evidence="5">V105_12</strain>
    </source>
</reference>
<evidence type="ECO:0000256" key="1">
    <source>
        <dbReference type="ARBA" id="ARBA00023015"/>
    </source>
</evidence>
<accession>A0AAJ2VRG5</accession>
<dbReference type="PANTHER" id="PTHR44688">
    <property type="entry name" value="DNA-BINDING TRANSCRIPTIONAL ACTIVATOR DEVR_DOSR"/>
    <property type="match status" value="1"/>
</dbReference>
<name>A0AAJ2VRG5_9ENTR</name>
<keyword evidence="2" id="KW-0238">DNA-binding</keyword>